<dbReference type="SUPFAM" id="SSF48371">
    <property type="entry name" value="ARM repeat"/>
    <property type="match status" value="1"/>
</dbReference>
<dbReference type="Pfam" id="PF02020">
    <property type="entry name" value="W2"/>
    <property type="match status" value="1"/>
</dbReference>
<dbReference type="InterPro" id="IPR047187">
    <property type="entry name" value="SF1_C_Upf1"/>
</dbReference>
<keyword evidence="2" id="KW-0378">Hydrolase</keyword>
<keyword evidence="1" id="KW-0547">Nucleotide-binding</keyword>
<evidence type="ECO:0000256" key="2">
    <source>
        <dbReference type="ARBA" id="ARBA00022801"/>
    </source>
</evidence>
<keyword evidence="9" id="KW-1185">Reference proteome</keyword>
<evidence type="ECO:0000256" key="3">
    <source>
        <dbReference type="ARBA" id="ARBA00022806"/>
    </source>
</evidence>
<dbReference type="InterPro" id="IPR045055">
    <property type="entry name" value="DNA2/NAM7-like"/>
</dbReference>
<feature type="compositionally biased region" description="Basic and acidic residues" evidence="6">
    <location>
        <begin position="845"/>
        <end position="855"/>
    </location>
</feature>
<feature type="region of interest" description="Disordered" evidence="6">
    <location>
        <begin position="845"/>
        <end position="926"/>
    </location>
</feature>
<dbReference type="GO" id="GO:0016787">
    <property type="term" value="F:hydrolase activity"/>
    <property type="evidence" value="ECO:0007669"/>
    <property type="project" value="UniProtKB-KW"/>
</dbReference>
<dbReference type="AlphaFoldDB" id="A0AB34ITY6"/>
<dbReference type="SMART" id="SM00515">
    <property type="entry name" value="eIF5C"/>
    <property type="match status" value="1"/>
</dbReference>
<name>A0AB34ITY6_PRYPA</name>
<reference evidence="8 9" key="1">
    <citation type="journal article" date="2024" name="Science">
        <title>Giant polyketide synthase enzymes in the biosynthesis of giant marine polyether toxins.</title>
        <authorList>
            <person name="Fallon T.R."/>
            <person name="Shende V.V."/>
            <person name="Wierzbicki I.H."/>
            <person name="Pendleton A.L."/>
            <person name="Watervoot N.F."/>
            <person name="Auber R.P."/>
            <person name="Gonzalez D.J."/>
            <person name="Wisecaver J.H."/>
            <person name="Moore B.S."/>
        </authorList>
    </citation>
    <scope>NUCLEOTIDE SEQUENCE [LARGE SCALE GENOMIC DNA]</scope>
    <source>
        <strain evidence="8 9">12B1</strain>
    </source>
</reference>
<feature type="region of interest" description="Disordered" evidence="6">
    <location>
        <begin position="1008"/>
        <end position="1061"/>
    </location>
</feature>
<sequence>MVKGDNEAESAIRALLSGSPSQLLTKAHLGGPALQSYAQRWLGLVAKELRAEISESLGRRSPRGNPEWILSAKPLRDSEACSLDVQFDGADNQEDDDDMPPPPLLHAILLSPDHDLLFFVSSVGDVCRALAFHAESLRSDVEPARLANISLNLPRHKCYEVHSAQAAVQRAHALCSVHLLKPNIVSLLTSGGEMKGEEEYRGPWLQMRQGDDDQQKQVARLNEGQRKALHGISGTATLVQGPPGTGKSSFITAAVLARVPTGARILACTATNKAIDSLVSKLEEAGMTEMLAVGSVRAMGERASNFLMSRRLEREPGVARVEAELREAAQRRFVAEQELSKIPKLKKKAPPRGEAAEGPLFIKRQAEKLQQLGPAELDKQATYSPGLVRMCQLLHQAKLLGDSPKPPKAITNAELLAAANTFLSRPDGEADELVRRRNAAKAKIALLEKEETELRLKAAELRGNARARVWRSVRLVACTASAALQVKRRLERDMEAEEEEQIVVGKADLVKSSEANKMTFDVVILDEAAAMLEVDSVGCLIHGAKTLLMVGDQLQLPPFTKWRGAAQAGYATSLMARLANEGGSASFMLSEQYRMHPAICSVVSSSFYNGKLRTAPSTAAARTYPMPVVYVDVPNGWEDRQGSSTFNAVEAEAVVRAAKLLIEHVGFAPSQLAVLTFYNAQRDVLIQMLQAANLSDVEVASVDAMQGREREIVLLSCVRASADSGLGFLTDTRRVNVGLSRAKESLIVFGSEWCLRREQLWKNTLRDMRRFASASQFEEALLTEVRPGWAAVLGSASLDRDADDRRRHEAVWEQLQQQSSSSGFTMAADTMQLAKVTRAAELAAREQAEKNEKELTAAMESALSEWRDEEDELSEVEEEDTDKLSGTGESGPDGAAGNVMPPEGCASLPPPPAGNMDPASEVRDAAEDCVKEGAAANVGPAANVMEVAGEADVGAEPVAETEVITEPEVVSEMLTEAAVGVVYDEDATHFEEPGKQADGGAGEVGVDVVNGTGHSGVHEDEGEDATMVSEATSAAASSQSPSTPPLPTPEGPAQEDVTPPPADGWHAYAADVKAAMADAKKWDKALAARLLELASAHSNSQSEGERCLRGVMYGLLEPLCEVAEKKNRISLAKTRLQRGGKLVAAVLSELRRRGVPTRERHAALIESLVQVCDEHTQCGELFERLMLQLYELDVDVLPEDAILAWAENSATAPKGSAHLRFFQQSADFLIWLREAESDDEK</sequence>
<dbReference type="InterPro" id="IPR027417">
    <property type="entry name" value="P-loop_NTPase"/>
</dbReference>
<dbReference type="PANTHER" id="PTHR10887:SF495">
    <property type="entry name" value="HELICASE SENATAXIN ISOFORM X1-RELATED"/>
    <property type="match status" value="1"/>
</dbReference>
<dbReference type="GO" id="GO:0004386">
    <property type="term" value="F:helicase activity"/>
    <property type="evidence" value="ECO:0007669"/>
    <property type="project" value="UniProtKB-KW"/>
</dbReference>
<accession>A0AB34ITY6</accession>
<evidence type="ECO:0000313" key="9">
    <source>
        <dbReference type="Proteomes" id="UP001515480"/>
    </source>
</evidence>
<dbReference type="InterPro" id="IPR041677">
    <property type="entry name" value="DNA2/NAM7_AAA_11"/>
</dbReference>
<dbReference type="FunFam" id="3.40.50.300:FF:000326">
    <property type="entry name" value="P-loop containing nucleoside triphosphate hydrolase"/>
    <property type="match status" value="1"/>
</dbReference>
<dbReference type="PROSITE" id="PS51363">
    <property type="entry name" value="W2"/>
    <property type="match status" value="1"/>
</dbReference>
<feature type="compositionally biased region" description="Acidic residues" evidence="6">
    <location>
        <begin position="867"/>
        <end position="881"/>
    </location>
</feature>
<dbReference type="PANTHER" id="PTHR10887">
    <property type="entry name" value="DNA2/NAM7 HELICASE FAMILY"/>
    <property type="match status" value="1"/>
</dbReference>
<evidence type="ECO:0000313" key="8">
    <source>
        <dbReference type="EMBL" id="KAL1507225.1"/>
    </source>
</evidence>
<organism evidence="8 9">
    <name type="scientific">Prymnesium parvum</name>
    <name type="common">Toxic golden alga</name>
    <dbReference type="NCBI Taxonomy" id="97485"/>
    <lineage>
        <taxon>Eukaryota</taxon>
        <taxon>Haptista</taxon>
        <taxon>Haptophyta</taxon>
        <taxon>Prymnesiophyceae</taxon>
        <taxon>Prymnesiales</taxon>
        <taxon>Prymnesiaceae</taxon>
        <taxon>Prymnesium</taxon>
    </lineage>
</organism>
<feature type="domain" description="W2" evidence="7">
    <location>
        <begin position="1043"/>
        <end position="1241"/>
    </location>
</feature>
<keyword evidence="5" id="KW-0175">Coiled coil</keyword>
<comment type="caution">
    <text evidence="8">The sequence shown here is derived from an EMBL/GenBank/DDBJ whole genome shotgun (WGS) entry which is preliminary data.</text>
</comment>
<dbReference type="InterPro" id="IPR041679">
    <property type="entry name" value="DNA2/NAM7-like_C"/>
</dbReference>
<dbReference type="GO" id="GO:0005694">
    <property type="term" value="C:chromosome"/>
    <property type="evidence" value="ECO:0007669"/>
    <property type="project" value="UniProtKB-ARBA"/>
</dbReference>
<dbReference type="PROSITE" id="PS00213">
    <property type="entry name" value="LIPOCALIN"/>
    <property type="match status" value="1"/>
</dbReference>
<dbReference type="Proteomes" id="UP001515480">
    <property type="component" value="Unassembled WGS sequence"/>
</dbReference>
<dbReference type="Pfam" id="PF13087">
    <property type="entry name" value="AAA_12"/>
    <property type="match status" value="1"/>
</dbReference>
<keyword evidence="4" id="KW-0067">ATP-binding</keyword>
<dbReference type="Pfam" id="PF13086">
    <property type="entry name" value="AAA_11"/>
    <property type="match status" value="1"/>
</dbReference>
<dbReference type="Gene3D" id="1.25.40.180">
    <property type="match status" value="1"/>
</dbReference>
<evidence type="ECO:0000256" key="4">
    <source>
        <dbReference type="ARBA" id="ARBA00022840"/>
    </source>
</evidence>
<dbReference type="Gene3D" id="3.40.50.300">
    <property type="entry name" value="P-loop containing nucleotide triphosphate hydrolases"/>
    <property type="match status" value="2"/>
</dbReference>
<feature type="compositionally biased region" description="Low complexity" evidence="6">
    <location>
        <begin position="1025"/>
        <end position="1041"/>
    </location>
</feature>
<dbReference type="InterPro" id="IPR016024">
    <property type="entry name" value="ARM-type_fold"/>
</dbReference>
<evidence type="ECO:0000256" key="6">
    <source>
        <dbReference type="SAM" id="MobiDB-lite"/>
    </source>
</evidence>
<dbReference type="EMBL" id="JBGBPQ010000018">
    <property type="protein sequence ID" value="KAL1507225.1"/>
    <property type="molecule type" value="Genomic_DNA"/>
</dbReference>
<dbReference type="InterPro" id="IPR022272">
    <property type="entry name" value="Lipocalin_CS"/>
</dbReference>
<dbReference type="CDD" id="cd18808">
    <property type="entry name" value="SF1_C_Upf1"/>
    <property type="match status" value="1"/>
</dbReference>
<feature type="coiled-coil region" evidence="5">
    <location>
        <begin position="430"/>
        <end position="500"/>
    </location>
</feature>
<evidence type="ECO:0000256" key="1">
    <source>
        <dbReference type="ARBA" id="ARBA00022741"/>
    </source>
</evidence>
<dbReference type="GO" id="GO:0005524">
    <property type="term" value="F:ATP binding"/>
    <property type="evidence" value="ECO:0007669"/>
    <property type="project" value="UniProtKB-KW"/>
</dbReference>
<dbReference type="SUPFAM" id="SSF52540">
    <property type="entry name" value="P-loop containing nucleoside triphosphate hydrolases"/>
    <property type="match status" value="1"/>
</dbReference>
<gene>
    <name evidence="8" type="ORF">AB1Y20_008074</name>
</gene>
<evidence type="ECO:0000259" key="7">
    <source>
        <dbReference type="PROSITE" id="PS51363"/>
    </source>
</evidence>
<protein>
    <recommendedName>
        <fullName evidence="7">W2 domain-containing protein</fullName>
    </recommendedName>
</protein>
<dbReference type="InterPro" id="IPR003307">
    <property type="entry name" value="W2_domain"/>
</dbReference>
<evidence type="ECO:0000256" key="5">
    <source>
        <dbReference type="SAM" id="Coils"/>
    </source>
</evidence>
<proteinExistence type="predicted"/>
<keyword evidence="3" id="KW-0347">Helicase</keyword>